<evidence type="ECO:0000256" key="6">
    <source>
        <dbReference type="ARBA" id="ARBA00023143"/>
    </source>
</evidence>
<dbReference type="PANTHER" id="PTHR30033">
    <property type="entry name" value="FLAGELLAR HOOK-ASSOCIATED PROTEIN 1"/>
    <property type="match status" value="1"/>
</dbReference>
<evidence type="ECO:0000256" key="7">
    <source>
        <dbReference type="RuleBase" id="RU362065"/>
    </source>
</evidence>
<dbReference type="RefSeq" id="WP_188511008.1">
    <property type="nucleotide sequence ID" value="NZ_BMGB01000001.1"/>
</dbReference>
<evidence type="ECO:0000256" key="1">
    <source>
        <dbReference type="ARBA" id="ARBA00004365"/>
    </source>
</evidence>
<protein>
    <recommendedName>
        <fullName evidence="4 7">Flagellar hook-associated protein 1</fullName>
        <shortName evidence="7">HAP1</shortName>
    </recommendedName>
</protein>
<dbReference type="InterPro" id="IPR002371">
    <property type="entry name" value="FlgK"/>
</dbReference>
<accession>A0A916SNZ8</accession>
<dbReference type="GO" id="GO:0005198">
    <property type="term" value="F:structural molecule activity"/>
    <property type="evidence" value="ECO:0007669"/>
    <property type="project" value="UniProtKB-UniRule"/>
</dbReference>
<evidence type="ECO:0000313" key="11">
    <source>
        <dbReference type="Proteomes" id="UP000606922"/>
    </source>
</evidence>
<organism evidence="10 11">
    <name type="scientific">Conyzicola nivalis</name>
    <dbReference type="NCBI Taxonomy" id="1477021"/>
    <lineage>
        <taxon>Bacteria</taxon>
        <taxon>Bacillati</taxon>
        <taxon>Actinomycetota</taxon>
        <taxon>Actinomycetes</taxon>
        <taxon>Micrococcales</taxon>
        <taxon>Microbacteriaceae</taxon>
        <taxon>Conyzicola</taxon>
    </lineage>
</organism>
<proteinExistence type="inferred from homology"/>
<dbReference type="AlphaFoldDB" id="A0A916SNZ8"/>
<feature type="domain" description="Flagellar hook-associated protein FlgK helical" evidence="9">
    <location>
        <begin position="99"/>
        <end position="340"/>
    </location>
</feature>
<evidence type="ECO:0000256" key="4">
    <source>
        <dbReference type="ARBA" id="ARBA00016244"/>
    </source>
</evidence>
<evidence type="ECO:0000256" key="2">
    <source>
        <dbReference type="ARBA" id="ARBA00004613"/>
    </source>
</evidence>
<comment type="caution">
    <text evidence="10">The sequence shown here is derived from an EMBL/GenBank/DDBJ whole genome shotgun (WGS) entry which is preliminary data.</text>
</comment>
<dbReference type="GO" id="GO:0044780">
    <property type="term" value="P:bacterial-type flagellum assembly"/>
    <property type="evidence" value="ECO:0007669"/>
    <property type="project" value="InterPro"/>
</dbReference>
<keyword evidence="5 7" id="KW-0964">Secreted</keyword>
<dbReference type="PANTHER" id="PTHR30033:SF1">
    <property type="entry name" value="FLAGELLAR HOOK-ASSOCIATED PROTEIN 1"/>
    <property type="match status" value="1"/>
</dbReference>
<dbReference type="InterPro" id="IPR053927">
    <property type="entry name" value="FlgK_helical"/>
</dbReference>
<gene>
    <name evidence="7" type="primary">flgK</name>
    <name evidence="10" type="ORF">GCM10010979_26120</name>
</gene>
<keyword evidence="10" id="KW-0966">Cell projection</keyword>
<dbReference type="InterPro" id="IPR010930">
    <property type="entry name" value="Flg_bb/hook_C_dom"/>
</dbReference>
<dbReference type="GO" id="GO:0009424">
    <property type="term" value="C:bacterial-type flagellum hook"/>
    <property type="evidence" value="ECO:0007669"/>
    <property type="project" value="UniProtKB-UniRule"/>
</dbReference>
<evidence type="ECO:0000256" key="5">
    <source>
        <dbReference type="ARBA" id="ARBA00022525"/>
    </source>
</evidence>
<keyword evidence="11" id="KW-1185">Reference proteome</keyword>
<sequence length="474" mass="48071">MSTFSGLNTAYSGLVAARHGIDVSGQNIVNVNTTGYTRQRAVQEAAGSLAQVGRLTGQVKVGQGVAVTTIQRLGDSFLDAKVRSTTASSGYWGVRANVLSTLQTSLHEPGDNGISKQLSNVWAAWSDMGNKAGDPAAAAVLLQQSGALVTQISDGYTAVTNQWDQLRTETSGLVTELNDAAGQVAALNGLIRSTLNAGGSANEYIDQRNALTTTMATLSGATLRNLPDGTAEVLLGGNALVSGDRSYALEVTGTTALAGAVGDPVKLNWVGRPDVPVSVDGGEIAGALSSLSGANAAGTGGALAEAAADYNEFATFLATKINAVHNGGVRADGSPGGDFFALPLTGPAALGLTVIPTDVKGIAYAAPGAGGKDGSIAAAIAKIKSDKDAPDTMWSAIVTSIGTAAKSGMQQSNLADLSTKAAVGNQLANSAVDMDEEQLNLQMFQTAYNGAARVLTAVDEMLDTLINRTGLVGR</sequence>
<keyword evidence="10" id="KW-0282">Flagellum</keyword>
<dbReference type="Pfam" id="PF06429">
    <property type="entry name" value="Flg_bbr_C"/>
    <property type="match status" value="1"/>
</dbReference>
<dbReference type="NCBIfam" id="TIGR02492">
    <property type="entry name" value="flgK_ends"/>
    <property type="match status" value="1"/>
</dbReference>
<keyword evidence="6 7" id="KW-0975">Bacterial flagellum</keyword>
<dbReference type="Proteomes" id="UP000606922">
    <property type="component" value="Unassembled WGS sequence"/>
</dbReference>
<name>A0A916SNZ8_9MICO</name>
<feature type="domain" description="Flagellar basal-body/hook protein C-terminal" evidence="8">
    <location>
        <begin position="427"/>
        <end position="467"/>
    </location>
</feature>
<dbReference type="SUPFAM" id="SSF64518">
    <property type="entry name" value="Phase 1 flagellin"/>
    <property type="match status" value="1"/>
</dbReference>
<evidence type="ECO:0000313" key="10">
    <source>
        <dbReference type="EMBL" id="GGB10288.1"/>
    </source>
</evidence>
<comment type="subcellular location">
    <subcellularLocation>
        <location evidence="1 7">Bacterial flagellum</location>
    </subcellularLocation>
    <subcellularLocation>
        <location evidence="2 7">Secreted</location>
    </subcellularLocation>
</comment>
<dbReference type="Pfam" id="PF22638">
    <property type="entry name" value="FlgK_D1"/>
    <property type="match status" value="1"/>
</dbReference>
<dbReference type="PRINTS" id="PR01005">
    <property type="entry name" value="FLGHOOKAP1"/>
</dbReference>
<dbReference type="GO" id="GO:0005576">
    <property type="term" value="C:extracellular region"/>
    <property type="evidence" value="ECO:0007669"/>
    <property type="project" value="UniProtKB-SubCell"/>
</dbReference>
<evidence type="ECO:0000259" key="9">
    <source>
        <dbReference type="Pfam" id="PF22638"/>
    </source>
</evidence>
<evidence type="ECO:0000256" key="3">
    <source>
        <dbReference type="ARBA" id="ARBA00009677"/>
    </source>
</evidence>
<keyword evidence="10" id="KW-0969">Cilium</keyword>
<evidence type="ECO:0000259" key="8">
    <source>
        <dbReference type="Pfam" id="PF06429"/>
    </source>
</evidence>
<reference evidence="10" key="2">
    <citation type="submission" date="2020-09" db="EMBL/GenBank/DDBJ databases">
        <authorList>
            <person name="Sun Q."/>
            <person name="Zhou Y."/>
        </authorList>
    </citation>
    <scope>NUCLEOTIDE SEQUENCE</scope>
    <source>
        <strain evidence="10">CGMCC 1.12813</strain>
    </source>
</reference>
<comment type="similarity">
    <text evidence="3 7">Belongs to the flagella basal body rod proteins family.</text>
</comment>
<reference evidence="10" key="1">
    <citation type="journal article" date="2014" name="Int. J. Syst. Evol. Microbiol.">
        <title>Complete genome sequence of Corynebacterium casei LMG S-19264T (=DSM 44701T), isolated from a smear-ripened cheese.</title>
        <authorList>
            <consortium name="US DOE Joint Genome Institute (JGI-PGF)"/>
            <person name="Walter F."/>
            <person name="Albersmeier A."/>
            <person name="Kalinowski J."/>
            <person name="Ruckert C."/>
        </authorList>
    </citation>
    <scope>NUCLEOTIDE SEQUENCE</scope>
    <source>
        <strain evidence="10">CGMCC 1.12813</strain>
    </source>
</reference>
<dbReference type="EMBL" id="BMGB01000001">
    <property type="protein sequence ID" value="GGB10288.1"/>
    <property type="molecule type" value="Genomic_DNA"/>
</dbReference>